<name>A0ABS8TGZ4_DATST</name>
<gene>
    <name evidence="1" type="ORF">HAX54_009719</name>
</gene>
<dbReference type="EMBL" id="JACEIK010001528">
    <property type="protein sequence ID" value="MCD7470134.1"/>
    <property type="molecule type" value="Genomic_DNA"/>
</dbReference>
<dbReference type="Proteomes" id="UP000823775">
    <property type="component" value="Unassembled WGS sequence"/>
</dbReference>
<reference evidence="1 2" key="1">
    <citation type="journal article" date="2021" name="BMC Genomics">
        <title>Datura genome reveals duplications of psychoactive alkaloid biosynthetic genes and high mutation rate following tissue culture.</title>
        <authorList>
            <person name="Rajewski A."/>
            <person name="Carter-House D."/>
            <person name="Stajich J."/>
            <person name="Litt A."/>
        </authorList>
    </citation>
    <scope>NUCLEOTIDE SEQUENCE [LARGE SCALE GENOMIC DNA]</scope>
    <source>
        <strain evidence="1">AR-01</strain>
    </source>
</reference>
<evidence type="ECO:0000313" key="2">
    <source>
        <dbReference type="Proteomes" id="UP000823775"/>
    </source>
</evidence>
<keyword evidence="2" id="KW-1185">Reference proteome</keyword>
<organism evidence="1 2">
    <name type="scientific">Datura stramonium</name>
    <name type="common">Jimsonweed</name>
    <name type="synonym">Common thornapple</name>
    <dbReference type="NCBI Taxonomy" id="4076"/>
    <lineage>
        <taxon>Eukaryota</taxon>
        <taxon>Viridiplantae</taxon>
        <taxon>Streptophyta</taxon>
        <taxon>Embryophyta</taxon>
        <taxon>Tracheophyta</taxon>
        <taxon>Spermatophyta</taxon>
        <taxon>Magnoliopsida</taxon>
        <taxon>eudicotyledons</taxon>
        <taxon>Gunneridae</taxon>
        <taxon>Pentapetalae</taxon>
        <taxon>asterids</taxon>
        <taxon>lamiids</taxon>
        <taxon>Solanales</taxon>
        <taxon>Solanaceae</taxon>
        <taxon>Solanoideae</taxon>
        <taxon>Datureae</taxon>
        <taxon>Datura</taxon>
    </lineage>
</organism>
<comment type="caution">
    <text evidence="1">The sequence shown here is derived from an EMBL/GenBank/DDBJ whole genome shotgun (WGS) entry which is preliminary data.</text>
</comment>
<sequence length="90" mass="10963">MESQRCSSFRFQLCPMRETYCLLFQHHKRSTQPWKSYLFGYIHVIYLHDCGKDAENELESRKYELLNIIQDTQRGLVTLLINDPPLRRRW</sequence>
<accession>A0ABS8TGZ4</accession>
<proteinExistence type="predicted"/>
<protein>
    <submittedName>
        <fullName evidence="1">Uncharacterized protein</fullName>
    </submittedName>
</protein>
<evidence type="ECO:0000313" key="1">
    <source>
        <dbReference type="EMBL" id="MCD7470134.1"/>
    </source>
</evidence>